<dbReference type="InterPro" id="IPR051941">
    <property type="entry name" value="BG_Antigen-Binding_Lectin"/>
</dbReference>
<dbReference type="InParanoid" id="T1FJA4"/>
<sequence length="259" mass="30629">MATFLNLLYRLLETFLKICKYVHGLLACHSWMELKAELMSGENLALYKNTSTNNVLGNHQLFREYGATDGNYALNRYDGHCFISGDCDRVKFFKDEKNVKIFPDYYMRQFLTGGSNNKTTSRGSYYLCNQYESYLYKWELAILKCNANIPPLRYVIVQQRWDVDTLMNICELEVFEAKDNSSKLWNQLPNHRLMQLTPYLFNRSSVHTCLINCMQLNCDAVNYNNFTSTCEIFQHPFGYYKVNIPNKVEDWDYWQLFYA</sequence>
<evidence type="ECO:0000313" key="3">
    <source>
        <dbReference type="Proteomes" id="UP000015101"/>
    </source>
</evidence>
<keyword evidence="3" id="KW-1185">Reference proteome</keyword>
<proteinExistence type="predicted"/>
<dbReference type="KEGG" id="hro:HELRODRAFT_183197"/>
<evidence type="ECO:0008006" key="4">
    <source>
        <dbReference type="Google" id="ProtNLM"/>
    </source>
</evidence>
<gene>
    <name evidence="2" type="primary">20208903</name>
    <name evidence="1" type="ORF">HELRODRAFT_183197</name>
</gene>
<dbReference type="EMBL" id="AMQM01008632">
    <property type="status" value="NOT_ANNOTATED_CDS"/>
    <property type="molecule type" value="Genomic_DNA"/>
</dbReference>
<dbReference type="EMBL" id="KB095818">
    <property type="protein sequence ID" value="ESO11411.1"/>
    <property type="molecule type" value="Genomic_DNA"/>
</dbReference>
<dbReference type="Gene3D" id="2.60.120.260">
    <property type="entry name" value="Galactose-binding domain-like"/>
    <property type="match status" value="1"/>
</dbReference>
<dbReference type="GeneID" id="20208903"/>
<dbReference type="SUPFAM" id="SSF57414">
    <property type="entry name" value="Hairpin loop containing domain-like"/>
    <property type="match status" value="1"/>
</dbReference>
<dbReference type="RefSeq" id="XP_009010479.1">
    <property type="nucleotide sequence ID" value="XM_009012231.1"/>
</dbReference>
<evidence type="ECO:0000313" key="2">
    <source>
        <dbReference type="EnsemblMetazoa" id="HelroP183197"/>
    </source>
</evidence>
<organism evidence="2 3">
    <name type="scientific">Helobdella robusta</name>
    <name type="common">Californian leech</name>
    <dbReference type="NCBI Taxonomy" id="6412"/>
    <lineage>
        <taxon>Eukaryota</taxon>
        <taxon>Metazoa</taxon>
        <taxon>Spiralia</taxon>
        <taxon>Lophotrochozoa</taxon>
        <taxon>Annelida</taxon>
        <taxon>Clitellata</taxon>
        <taxon>Hirudinea</taxon>
        <taxon>Rhynchobdellida</taxon>
        <taxon>Glossiphoniidae</taxon>
        <taxon>Helobdella</taxon>
    </lineage>
</organism>
<accession>T1FJA4</accession>
<dbReference type="CTD" id="20208903"/>
<reference evidence="2" key="3">
    <citation type="submission" date="2015-06" db="UniProtKB">
        <authorList>
            <consortium name="EnsemblMetazoa"/>
        </authorList>
    </citation>
    <scope>IDENTIFICATION</scope>
</reference>
<dbReference type="OrthoDB" id="547680at2759"/>
<evidence type="ECO:0000313" key="1">
    <source>
        <dbReference type="EMBL" id="ESO11411.1"/>
    </source>
</evidence>
<dbReference type="PANTHER" id="PTHR45713">
    <property type="entry name" value="FTP DOMAIN-CONTAINING PROTEIN"/>
    <property type="match status" value="1"/>
</dbReference>
<dbReference type="AlphaFoldDB" id="T1FJA4"/>
<protein>
    <recommendedName>
        <fullName evidence="4">Apple domain-containing protein</fullName>
    </recommendedName>
</protein>
<name>T1FJA4_HELRO</name>
<dbReference type="PANTHER" id="PTHR45713:SF6">
    <property type="entry name" value="F5_8 TYPE C DOMAIN-CONTAINING PROTEIN"/>
    <property type="match status" value="1"/>
</dbReference>
<reference evidence="3" key="1">
    <citation type="submission" date="2012-12" db="EMBL/GenBank/DDBJ databases">
        <authorList>
            <person name="Hellsten U."/>
            <person name="Grimwood J."/>
            <person name="Chapman J.A."/>
            <person name="Shapiro H."/>
            <person name="Aerts A."/>
            <person name="Otillar R.P."/>
            <person name="Terry A.Y."/>
            <person name="Boore J.L."/>
            <person name="Simakov O."/>
            <person name="Marletaz F."/>
            <person name="Cho S.-J."/>
            <person name="Edsinger-Gonzales E."/>
            <person name="Havlak P."/>
            <person name="Kuo D.-H."/>
            <person name="Larsson T."/>
            <person name="Lv J."/>
            <person name="Arendt D."/>
            <person name="Savage R."/>
            <person name="Osoegawa K."/>
            <person name="de Jong P."/>
            <person name="Lindberg D.R."/>
            <person name="Seaver E.C."/>
            <person name="Weisblat D.A."/>
            <person name="Putnam N.H."/>
            <person name="Grigoriev I.V."/>
            <person name="Rokhsar D.S."/>
        </authorList>
    </citation>
    <scope>NUCLEOTIDE SEQUENCE</scope>
</reference>
<reference evidence="1 3" key="2">
    <citation type="journal article" date="2013" name="Nature">
        <title>Insights into bilaterian evolution from three spiralian genomes.</title>
        <authorList>
            <person name="Simakov O."/>
            <person name="Marletaz F."/>
            <person name="Cho S.J."/>
            <person name="Edsinger-Gonzales E."/>
            <person name="Havlak P."/>
            <person name="Hellsten U."/>
            <person name="Kuo D.H."/>
            <person name="Larsson T."/>
            <person name="Lv J."/>
            <person name="Arendt D."/>
            <person name="Savage R."/>
            <person name="Osoegawa K."/>
            <person name="de Jong P."/>
            <person name="Grimwood J."/>
            <person name="Chapman J.A."/>
            <person name="Shapiro H."/>
            <person name="Aerts A."/>
            <person name="Otillar R.P."/>
            <person name="Terry A.Y."/>
            <person name="Boore J.L."/>
            <person name="Grigoriev I.V."/>
            <person name="Lindberg D.R."/>
            <person name="Seaver E.C."/>
            <person name="Weisblat D.A."/>
            <person name="Putnam N.H."/>
            <person name="Rokhsar D.S."/>
        </authorList>
    </citation>
    <scope>NUCLEOTIDE SEQUENCE</scope>
</reference>
<dbReference type="HOGENOM" id="CLU_070429_0_0_1"/>
<dbReference type="EnsemblMetazoa" id="HelroT183197">
    <property type="protein sequence ID" value="HelroP183197"/>
    <property type="gene ID" value="HelroG183197"/>
</dbReference>
<dbReference type="Proteomes" id="UP000015101">
    <property type="component" value="Unassembled WGS sequence"/>
</dbReference>